<dbReference type="PANTHER" id="PTHR48051:SF1">
    <property type="entry name" value="RAS SUPPRESSOR PROTEIN 1"/>
    <property type="match status" value="1"/>
</dbReference>
<dbReference type="Gene3D" id="3.80.10.10">
    <property type="entry name" value="Ribonuclease Inhibitor"/>
    <property type="match status" value="2"/>
</dbReference>
<dbReference type="SMART" id="SM00364">
    <property type="entry name" value="LRR_BAC"/>
    <property type="match status" value="4"/>
</dbReference>
<gene>
    <name evidence="5" type="ORF">PRZ03_12465</name>
</gene>
<dbReference type="InterPro" id="IPR003591">
    <property type="entry name" value="Leu-rich_rpt_typical-subtyp"/>
</dbReference>
<dbReference type="SUPFAM" id="SSF56112">
    <property type="entry name" value="Protein kinase-like (PK-like)"/>
    <property type="match status" value="1"/>
</dbReference>
<reference evidence="5 6" key="1">
    <citation type="submission" date="2022-10" db="EMBL/GenBank/DDBJ databases">
        <title>Paucibacter sp. hw1 Genome sequencing.</title>
        <authorList>
            <person name="Park S."/>
        </authorList>
    </citation>
    <scope>NUCLEOTIDE SEQUENCE [LARGE SCALE GENOMIC DNA]</scope>
    <source>
        <strain evidence="6">hw1</strain>
    </source>
</reference>
<keyword evidence="1" id="KW-0433">Leucine-rich repeat</keyword>
<keyword evidence="5" id="KW-0418">Kinase</keyword>
<dbReference type="PANTHER" id="PTHR48051">
    <property type="match status" value="1"/>
</dbReference>
<feature type="domain" description="Protein kinase" evidence="4">
    <location>
        <begin position="207"/>
        <end position="432"/>
    </location>
</feature>
<dbReference type="Gene3D" id="1.10.510.10">
    <property type="entry name" value="Transferase(Phosphotransferase) domain 1"/>
    <property type="match status" value="1"/>
</dbReference>
<dbReference type="InterPro" id="IPR017441">
    <property type="entry name" value="Protein_kinase_ATP_BS"/>
</dbReference>
<dbReference type="SUPFAM" id="SSF52058">
    <property type="entry name" value="L domain-like"/>
    <property type="match status" value="1"/>
</dbReference>
<keyword evidence="3" id="KW-0067">ATP-binding</keyword>
<comment type="caution">
    <text evidence="5">The sequence shown here is derived from an EMBL/GenBank/DDBJ whole genome shotgun (WGS) entry which is preliminary data.</text>
</comment>
<evidence type="ECO:0000256" key="3">
    <source>
        <dbReference type="PROSITE-ProRule" id="PRU10141"/>
    </source>
</evidence>
<dbReference type="Pfam" id="PF13855">
    <property type="entry name" value="LRR_8"/>
    <property type="match status" value="1"/>
</dbReference>
<dbReference type="PROSITE" id="PS00107">
    <property type="entry name" value="PROTEIN_KINASE_ATP"/>
    <property type="match status" value="1"/>
</dbReference>
<dbReference type="SMART" id="SM00220">
    <property type="entry name" value="S_TKc"/>
    <property type="match status" value="1"/>
</dbReference>
<dbReference type="GO" id="GO:0016301">
    <property type="term" value="F:kinase activity"/>
    <property type="evidence" value="ECO:0007669"/>
    <property type="project" value="UniProtKB-KW"/>
</dbReference>
<dbReference type="InterPro" id="IPR011009">
    <property type="entry name" value="Kinase-like_dom_sf"/>
</dbReference>
<feature type="binding site" evidence="3">
    <location>
        <position position="239"/>
    </location>
    <ligand>
        <name>ATP</name>
        <dbReference type="ChEBI" id="CHEBI:30616"/>
    </ligand>
</feature>
<dbReference type="PROSITE" id="PS50011">
    <property type="entry name" value="PROTEIN_KINASE_DOM"/>
    <property type="match status" value="1"/>
</dbReference>
<keyword evidence="6" id="KW-1185">Reference proteome</keyword>
<protein>
    <submittedName>
        <fullName evidence="5">Leucine-rich repeat-containing protein kinase family protein</fullName>
    </submittedName>
</protein>
<dbReference type="Pfam" id="PF00069">
    <property type="entry name" value="Pkinase"/>
    <property type="match status" value="1"/>
</dbReference>
<dbReference type="InterPro" id="IPR000719">
    <property type="entry name" value="Prot_kinase_dom"/>
</dbReference>
<keyword evidence="3" id="KW-0547">Nucleotide-binding</keyword>
<name>A0ABT5KEN0_9BURK</name>
<keyword evidence="2" id="KW-0677">Repeat</keyword>
<proteinExistence type="predicted"/>
<evidence type="ECO:0000259" key="4">
    <source>
        <dbReference type="PROSITE" id="PS50011"/>
    </source>
</evidence>
<dbReference type="Proteomes" id="UP001221189">
    <property type="component" value="Unassembled WGS sequence"/>
</dbReference>
<evidence type="ECO:0000256" key="2">
    <source>
        <dbReference type="ARBA" id="ARBA00022737"/>
    </source>
</evidence>
<dbReference type="EMBL" id="JAQQXT010000007">
    <property type="protein sequence ID" value="MDC8772387.1"/>
    <property type="molecule type" value="Genomic_DNA"/>
</dbReference>
<evidence type="ECO:0000256" key="1">
    <source>
        <dbReference type="ARBA" id="ARBA00022614"/>
    </source>
</evidence>
<dbReference type="InterPro" id="IPR050216">
    <property type="entry name" value="LRR_domain-containing"/>
</dbReference>
<dbReference type="InterPro" id="IPR032675">
    <property type="entry name" value="LRR_dom_sf"/>
</dbReference>
<evidence type="ECO:0000313" key="5">
    <source>
        <dbReference type="EMBL" id="MDC8772387.1"/>
    </source>
</evidence>
<dbReference type="InterPro" id="IPR001611">
    <property type="entry name" value="Leu-rich_rpt"/>
</dbReference>
<evidence type="ECO:0000313" key="6">
    <source>
        <dbReference type="Proteomes" id="UP001221189"/>
    </source>
</evidence>
<keyword evidence="5" id="KW-0808">Transferase</keyword>
<dbReference type="SMART" id="SM00369">
    <property type="entry name" value="LRR_TYP"/>
    <property type="match status" value="5"/>
</dbReference>
<organism evidence="5 6">
    <name type="scientific">Roseateles albus</name>
    <dbReference type="NCBI Taxonomy" id="2987525"/>
    <lineage>
        <taxon>Bacteria</taxon>
        <taxon>Pseudomonadati</taxon>
        <taxon>Pseudomonadota</taxon>
        <taxon>Betaproteobacteria</taxon>
        <taxon>Burkholderiales</taxon>
        <taxon>Sphaerotilaceae</taxon>
        <taxon>Roseateles</taxon>
    </lineage>
</organism>
<accession>A0ABT5KEN0</accession>
<dbReference type="RefSeq" id="WP_273600592.1">
    <property type="nucleotide sequence ID" value="NZ_JAQQXT010000007.1"/>
</dbReference>
<sequence length="432" mass="46429">MHTLAQLRNGELAGITRLDLSCGLTELPPEVFALADSLEVLNLSGNALSSLPDDLPRLHKLKVIFCAENRFTEVPEVLGACAALSMVGFKSNQLTRLPAASLPAQLRWLILTDNHLSELPAELGERGQLQKLALAGNQLSHLPESMAQCRALGLLRMSANRFEHIPPWLLDLPNLAWLAVGGNPWGSQRESHVLEQSTLPDLDWAALQMGALLGQGASGVIHAAHWPAGPAHERELAVKVFKGEVTSDGWPHSEWAASLAAGLHPHLIAASARLLSHPQGAEGLVMPRIGPEFITLAGPPSLSSCTRDVCPASLQMGEEVLRQMARGVVDAARHLHGRGISHGDLYAHNLLWDGRGGVHLGDFGAASLLPEHLSGAERQRFERLEVLAFGHLLEEWLTRCPDAAPDLHRLQAACVQADAAARPLFADLAAAL</sequence>
<dbReference type="PROSITE" id="PS51450">
    <property type="entry name" value="LRR"/>
    <property type="match status" value="1"/>
</dbReference>
<dbReference type="Pfam" id="PF00560">
    <property type="entry name" value="LRR_1"/>
    <property type="match status" value="1"/>
</dbReference>